<dbReference type="STRING" id="136037.A0A067QGB7"/>
<dbReference type="Gene3D" id="1.10.230.10">
    <property type="entry name" value="Cytochrome P450-Terp, domain 2"/>
    <property type="match status" value="1"/>
</dbReference>
<organism evidence="10 11">
    <name type="scientific">Zootermopsis nevadensis</name>
    <name type="common">Dampwood termite</name>
    <dbReference type="NCBI Taxonomy" id="136037"/>
    <lineage>
        <taxon>Eukaryota</taxon>
        <taxon>Metazoa</taxon>
        <taxon>Ecdysozoa</taxon>
        <taxon>Arthropoda</taxon>
        <taxon>Hexapoda</taxon>
        <taxon>Insecta</taxon>
        <taxon>Pterygota</taxon>
        <taxon>Neoptera</taxon>
        <taxon>Polyneoptera</taxon>
        <taxon>Dictyoptera</taxon>
        <taxon>Blattodea</taxon>
        <taxon>Blattoidea</taxon>
        <taxon>Termitoidae</taxon>
        <taxon>Termopsidae</taxon>
        <taxon>Zootermopsis</taxon>
    </lineage>
</organism>
<dbReference type="eggNOG" id="KOG2617">
    <property type="taxonomic scope" value="Eukaryota"/>
</dbReference>
<dbReference type="NCBIfam" id="NF007128">
    <property type="entry name" value="PRK09569.1"/>
    <property type="match status" value="1"/>
</dbReference>
<protein>
    <recommendedName>
        <fullName evidence="9">Citrate synthase</fullName>
    </recommendedName>
</protein>
<evidence type="ECO:0000256" key="1">
    <source>
        <dbReference type="ARBA" id="ARBA00004305"/>
    </source>
</evidence>
<evidence type="ECO:0000256" key="9">
    <source>
        <dbReference type="RuleBase" id="RU000441"/>
    </source>
</evidence>
<dbReference type="AlphaFoldDB" id="A0A067QGB7"/>
<dbReference type="SUPFAM" id="SSF48256">
    <property type="entry name" value="Citrate synthase"/>
    <property type="match status" value="1"/>
</dbReference>
<dbReference type="NCBIfam" id="TIGR01793">
    <property type="entry name" value="cit_synth_euk"/>
    <property type="match status" value="1"/>
</dbReference>
<feature type="active site" evidence="8">
    <location>
        <position position="303"/>
    </location>
</feature>
<dbReference type="FunFam" id="1.10.230.10:FF:000001">
    <property type="entry name" value="Citrate synthase"/>
    <property type="match status" value="1"/>
</dbReference>
<dbReference type="InParanoid" id="A0A067QGB7"/>
<dbReference type="InterPro" id="IPR019810">
    <property type="entry name" value="Citrate_synthase_AS"/>
</dbReference>
<evidence type="ECO:0000256" key="6">
    <source>
        <dbReference type="ARBA" id="ARBA00022679"/>
    </source>
</evidence>
<comment type="catalytic activity">
    <reaction evidence="7">
        <text>oxaloacetate + acetyl-CoA + H2O = citrate + CoA + H(+)</text>
        <dbReference type="Rhea" id="RHEA:16845"/>
        <dbReference type="ChEBI" id="CHEBI:15377"/>
        <dbReference type="ChEBI" id="CHEBI:15378"/>
        <dbReference type="ChEBI" id="CHEBI:16452"/>
        <dbReference type="ChEBI" id="CHEBI:16947"/>
        <dbReference type="ChEBI" id="CHEBI:57287"/>
        <dbReference type="ChEBI" id="CHEBI:57288"/>
        <dbReference type="EC" id="2.3.3.1"/>
    </reaction>
</comment>
<dbReference type="InterPro" id="IPR036969">
    <property type="entry name" value="Citrate_synthase_sf"/>
</dbReference>
<keyword evidence="11" id="KW-1185">Reference proteome</keyword>
<keyword evidence="6 9" id="KW-0808">Transferase</keyword>
<sequence length="516" mass="58120">MALFRMTASRFTEVRQKMSPALTALLRNFSDSTDLKAVLAKKVPEEQERVKNFRKAYGATKIGHVTVDMMYGGMRGIKGLVCETSVLDPDEGIRFRGYSIPECQKLLPKAKGGSQPLPEGLFWLLITGQVPNQAQVQAVSKEWAKRAALSLHVATLLYNFPPTLHPMSQFSCAITALSSESKFARAYSSGVHKSKYWEYVYEDVMDLIAKLPVVAATIYRNTYRHGKGAGAIDASKDWSQNFCRMLGYDNPEFTELMRLYLTIHSDHEGGNVSAHTVHLVGSALSDPYLSFAAGMNGLAGPLHGLANQEVLIFLKKLQKELGDNATDDAVKEFICRTLKSGQVVPGYGHAVLRKTDPRFACQREFAQKHLPNDPLFRLVSQVYKVVPPILMETGKVKNPWPNVDAHSGAKFTSYKYRPVHTLRSHLVRRIRYQGWERKVNETCVRDRKQTLGKTTKGLKALTGSTGIRIRRTFHPEFRRDAYTRRKYIIKRNQFKPLIVLTCADDFTAKPQAPLRP</sequence>
<dbReference type="PROSITE" id="PS00480">
    <property type="entry name" value="CITRATE_SYNTHASE"/>
    <property type="match status" value="1"/>
</dbReference>
<reference evidence="10 11" key="1">
    <citation type="journal article" date="2014" name="Nat. Commun.">
        <title>Molecular traces of alternative social organization in a termite genome.</title>
        <authorList>
            <person name="Terrapon N."/>
            <person name="Li C."/>
            <person name="Robertson H.M."/>
            <person name="Ji L."/>
            <person name="Meng X."/>
            <person name="Booth W."/>
            <person name="Chen Z."/>
            <person name="Childers C.P."/>
            <person name="Glastad K.M."/>
            <person name="Gokhale K."/>
            <person name="Gowin J."/>
            <person name="Gronenberg W."/>
            <person name="Hermansen R.A."/>
            <person name="Hu H."/>
            <person name="Hunt B.G."/>
            <person name="Huylmans A.K."/>
            <person name="Khalil S.M."/>
            <person name="Mitchell R.D."/>
            <person name="Munoz-Torres M.C."/>
            <person name="Mustard J.A."/>
            <person name="Pan H."/>
            <person name="Reese J.T."/>
            <person name="Scharf M.E."/>
            <person name="Sun F."/>
            <person name="Vogel H."/>
            <person name="Xiao J."/>
            <person name="Yang W."/>
            <person name="Yang Z."/>
            <person name="Yang Z."/>
            <person name="Zhou J."/>
            <person name="Zhu J."/>
            <person name="Brent C.S."/>
            <person name="Elsik C.G."/>
            <person name="Goodisman M.A."/>
            <person name="Liberles D.A."/>
            <person name="Roe R.M."/>
            <person name="Vargo E.L."/>
            <person name="Vilcinskas A."/>
            <person name="Wang J."/>
            <person name="Bornberg-Bauer E."/>
            <person name="Korb J."/>
            <person name="Zhang G."/>
            <person name="Liebig J."/>
        </authorList>
    </citation>
    <scope>NUCLEOTIDE SEQUENCE [LARGE SCALE GENOMIC DNA]</scope>
    <source>
        <tissue evidence="10">Whole organism</tissue>
    </source>
</reference>
<comment type="similarity">
    <text evidence="3 9">Belongs to the citrate synthase family.</text>
</comment>
<dbReference type="Pfam" id="PF00285">
    <property type="entry name" value="Citrate_synt"/>
    <property type="match status" value="1"/>
</dbReference>
<dbReference type="PRINTS" id="PR00143">
    <property type="entry name" value="CITRTSNTHASE"/>
</dbReference>
<feature type="active site" evidence="8">
    <location>
        <position position="349"/>
    </location>
</feature>
<comment type="pathway">
    <text evidence="2">Carbohydrate metabolism; tricarboxylic acid cycle; isocitrate from oxaloacetate: step 1/2.</text>
</comment>
<evidence type="ECO:0000256" key="8">
    <source>
        <dbReference type="PIRSR" id="PIRSR610109-1"/>
    </source>
</evidence>
<dbReference type="InterPro" id="IPR002020">
    <property type="entry name" value="Citrate_synthase"/>
</dbReference>
<comment type="subcellular location">
    <subcellularLocation>
        <location evidence="1">Mitochondrion matrix</location>
    </subcellularLocation>
</comment>
<dbReference type="GO" id="GO:0006099">
    <property type="term" value="P:tricarboxylic acid cycle"/>
    <property type="evidence" value="ECO:0007669"/>
    <property type="project" value="UniProtKB-UniPathway"/>
</dbReference>
<evidence type="ECO:0000256" key="2">
    <source>
        <dbReference type="ARBA" id="ARBA00004751"/>
    </source>
</evidence>
<proteinExistence type="inferred from homology"/>
<evidence type="ECO:0000256" key="3">
    <source>
        <dbReference type="ARBA" id="ARBA00010566"/>
    </source>
</evidence>
<feature type="active site" evidence="8">
    <location>
        <position position="404"/>
    </location>
</feature>
<dbReference type="OMA" id="YTVIFGI"/>
<comment type="subunit">
    <text evidence="4">Homodimer.</text>
</comment>
<dbReference type="Proteomes" id="UP000027135">
    <property type="component" value="Unassembled WGS sequence"/>
</dbReference>
<dbReference type="PANTHER" id="PTHR11739">
    <property type="entry name" value="CITRATE SYNTHASE"/>
    <property type="match status" value="1"/>
</dbReference>
<evidence type="ECO:0000256" key="7">
    <source>
        <dbReference type="ARBA" id="ARBA00052478"/>
    </source>
</evidence>
<dbReference type="InterPro" id="IPR016142">
    <property type="entry name" value="Citrate_synth-like_lrg_a-sub"/>
</dbReference>
<dbReference type="GO" id="GO:0036440">
    <property type="term" value="F:citrate synthase activity"/>
    <property type="evidence" value="ECO:0007669"/>
    <property type="project" value="UniProtKB-EC"/>
</dbReference>
<evidence type="ECO:0000256" key="4">
    <source>
        <dbReference type="ARBA" id="ARBA00011738"/>
    </source>
</evidence>
<dbReference type="Gene3D" id="1.10.580.10">
    <property type="entry name" value="Citrate Synthase, domain 1"/>
    <property type="match status" value="1"/>
</dbReference>
<dbReference type="InterPro" id="IPR016143">
    <property type="entry name" value="Citrate_synth-like_sm_a-sub"/>
</dbReference>
<dbReference type="FunFam" id="1.10.580.10:FF:000001">
    <property type="entry name" value="Citrate synthase"/>
    <property type="match status" value="1"/>
</dbReference>
<dbReference type="GO" id="GO:0005975">
    <property type="term" value="P:carbohydrate metabolic process"/>
    <property type="evidence" value="ECO:0007669"/>
    <property type="project" value="TreeGrafter"/>
</dbReference>
<accession>A0A067QGB7</accession>
<dbReference type="InterPro" id="IPR010109">
    <property type="entry name" value="Citrate_synthase_euk"/>
</dbReference>
<dbReference type="GO" id="GO:0005759">
    <property type="term" value="C:mitochondrial matrix"/>
    <property type="evidence" value="ECO:0007669"/>
    <property type="project" value="UniProtKB-SubCell"/>
</dbReference>
<evidence type="ECO:0000313" key="11">
    <source>
        <dbReference type="Proteomes" id="UP000027135"/>
    </source>
</evidence>
<evidence type="ECO:0000313" key="10">
    <source>
        <dbReference type="EMBL" id="KDR07217.1"/>
    </source>
</evidence>
<dbReference type="EMBL" id="KK853493">
    <property type="protein sequence ID" value="KDR07217.1"/>
    <property type="molecule type" value="Genomic_DNA"/>
</dbReference>
<name>A0A067QGB7_ZOONE</name>
<evidence type="ECO:0000256" key="5">
    <source>
        <dbReference type="ARBA" id="ARBA00022532"/>
    </source>
</evidence>
<dbReference type="UniPathway" id="UPA00223">
    <property type="reaction ID" value="UER00717"/>
</dbReference>
<gene>
    <name evidence="10" type="ORF">L798_03413</name>
</gene>
<dbReference type="GO" id="GO:0006101">
    <property type="term" value="P:citrate metabolic process"/>
    <property type="evidence" value="ECO:0007669"/>
    <property type="project" value="InterPro"/>
</dbReference>
<keyword evidence="5" id="KW-0816">Tricarboxylic acid cycle</keyword>
<dbReference type="PANTHER" id="PTHR11739:SF8">
    <property type="entry name" value="CITRATE SYNTHASE, MITOCHONDRIAL"/>
    <property type="match status" value="1"/>
</dbReference>